<name>A0A9D1Q082_9FIRM</name>
<evidence type="ECO:0000313" key="13">
    <source>
        <dbReference type="Proteomes" id="UP000823990"/>
    </source>
</evidence>
<proteinExistence type="inferred from homology"/>
<comment type="caution">
    <text evidence="12">The sequence shown here is derived from an EMBL/GenBank/DDBJ whole genome shotgun (WGS) entry which is preliminary data.</text>
</comment>
<evidence type="ECO:0000256" key="5">
    <source>
        <dbReference type="ARBA" id="ARBA00022691"/>
    </source>
</evidence>
<comment type="similarity">
    <text evidence="2 10">Belongs to the organic radical-activating enzymes family.</text>
</comment>
<dbReference type="CDD" id="cd01335">
    <property type="entry name" value="Radical_SAM"/>
    <property type="match status" value="1"/>
</dbReference>
<dbReference type="NCBIfam" id="TIGR02493">
    <property type="entry name" value="PFLA"/>
    <property type="match status" value="1"/>
</dbReference>
<dbReference type="InterPro" id="IPR013785">
    <property type="entry name" value="Aldolase_TIM"/>
</dbReference>
<evidence type="ECO:0000256" key="7">
    <source>
        <dbReference type="ARBA" id="ARBA00023002"/>
    </source>
</evidence>
<evidence type="ECO:0000256" key="10">
    <source>
        <dbReference type="RuleBase" id="RU362053"/>
    </source>
</evidence>
<dbReference type="GO" id="GO:0005737">
    <property type="term" value="C:cytoplasm"/>
    <property type="evidence" value="ECO:0007669"/>
    <property type="project" value="UniProtKB-SubCell"/>
</dbReference>
<comment type="catalytic activity">
    <reaction evidence="10">
        <text>glycyl-[formate C-acetyltransferase] + reduced [flavodoxin] + S-adenosyl-L-methionine = glycin-2-yl radical-[formate C-acetyltransferase] + semiquinone [flavodoxin] + 5'-deoxyadenosine + L-methionine + H(+)</text>
        <dbReference type="Rhea" id="RHEA:19225"/>
        <dbReference type="Rhea" id="RHEA-COMP:10622"/>
        <dbReference type="Rhea" id="RHEA-COMP:12190"/>
        <dbReference type="Rhea" id="RHEA-COMP:12191"/>
        <dbReference type="Rhea" id="RHEA-COMP:14480"/>
        <dbReference type="ChEBI" id="CHEBI:15378"/>
        <dbReference type="ChEBI" id="CHEBI:17319"/>
        <dbReference type="ChEBI" id="CHEBI:29947"/>
        <dbReference type="ChEBI" id="CHEBI:32722"/>
        <dbReference type="ChEBI" id="CHEBI:57618"/>
        <dbReference type="ChEBI" id="CHEBI:57844"/>
        <dbReference type="ChEBI" id="CHEBI:59789"/>
        <dbReference type="ChEBI" id="CHEBI:140311"/>
        <dbReference type="EC" id="1.97.1.4"/>
    </reaction>
</comment>
<keyword evidence="12" id="KW-0670">Pyruvate</keyword>
<dbReference type="GO" id="GO:0051539">
    <property type="term" value="F:4 iron, 4 sulfur cluster binding"/>
    <property type="evidence" value="ECO:0007669"/>
    <property type="project" value="UniProtKB-UniRule"/>
</dbReference>
<sequence length="239" mass="26027">MKGYVHSFESMGTVDGPGIRTVVFLQGCPLRCKYCHNPDTQEFGKGTLTDAEELVSRIKRFIPYHKASGGGVTFSGGEPLAQPGFLAECLELCKQAGVHTCIDTSGAGNGHYDDILRHTDLALCDIKELGDEAFAGICGGSFAKTEEFIRACEERGVPLWIRHVVVPGLTDGREHLLALKDYISGLRGVQRVELLPYHTLGVHKYAAMGRAYALDGVPPMDAKLCKELQSELFGGDKRQ</sequence>
<dbReference type="Gene3D" id="3.20.20.70">
    <property type="entry name" value="Aldolase class I"/>
    <property type="match status" value="1"/>
</dbReference>
<protein>
    <recommendedName>
        <fullName evidence="3 10">Pyruvate formate-lyase-activating enzyme</fullName>
        <ecNumber evidence="10">1.97.1.4</ecNumber>
    </recommendedName>
</protein>
<feature type="domain" description="Radical SAM core" evidence="11">
    <location>
        <begin position="14"/>
        <end position="236"/>
    </location>
</feature>
<comment type="subcellular location">
    <subcellularLocation>
        <location evidence="10">Cytoplasm</location>
    </subcellularLocation>
</comment>
<organism evidence="12 13">
    <name type="scientific">Candidatus Protoclostridium stercorigallinarum</name>
    <dbReference type="NCBI Taxonomy" id="2838741"/>
    <lineage>
        <taxon>Bacteria</taxon>
        <taxon>Bacillati</taxon>
        <taxon>Bacillota</taxon>
        <taxon>Clostridia</taxon>
        <taxon>Candidatus Protoclostridium</taxon>
    </lineage>
</organism>
<dbReference type="InterPro" id="IPR001989">
    <property type="entry name" value="Radical_activat_CS"/>
</dbReference>
<reference evidence="12" key="2">
    <citation type="submission" date="2021-04" db="EMBL/GenBank/DDBJ databases">
        <authorList>
            <person name="Gilroy R."/>
        </authorList>
    </citation>
    <scope>NUCLEOTIDE SEQUENCE</scope>
    <source>
        <strain evidence="12">12435</strain>
    </source>
</reference>
<evidence type="ECO:0000259" key="11">
    <source>
        <dbReference type="PROSITE" id="PS51918"/>
    </source>
</evidence>
<dbReference type="Proteomes" id="UP000823990">
    <property type="component" value="Unassembled WGS sequence"/>
</dbReference>
<reference evidence="12" key="1">
    <citation type="journal article" date="2021" name="PeerJ">
        <title>Extensive microbial diversity within the chicken gut microbiome revealed by metagenomics and culture.</title>
        <authorList>
            <person name="Gilroy R."/>
            <person name="Ravi A."/>
            <person name="Getino M."/>
            <person name="Pursley I."/>
            <person name="Horton D.L."/>
            <person name="Alikhan N.F."/>
            <person name="Baker D."/>
            <person name="Gharbi K."/>
            <person name="Hall N."/>
            <person name="Watson M."/>
            <person name="Adriaenssens E.M."/>
            <person name="Foster-Nyarko E."/>
            <person name="Jarju S."/>
            <person name="Secka A."/>
            <person name="Antonio M."/>
            <person name="Oren A."/>
            <person name="Chaudhuri R.R."/>
            <person name="La Ragione R."/>
            <person name="Hildebrand F."/>
            <person name="Pallen M.J."/>
        </authorList>
    </citation>
    <scope>NUCLEOTIDE SEQUENCE</scope>
    <source>
        <strain evidence="12">12435</strain>
    </source>
</reference>
<dbReference type="GO" id="GO:0043365">
    <property type="term" value="F:[formate-C-acetyltransferase]-activating enzyme activity"/>
    <property type="evidence" value="ECO:0007669"/>
    <property type="project" value="UniProtKB-UniRule"/>
</dbReference>
<comment type="function">
    <text evidence="1 10">Activation of pyruvate formate-lyase under anaerobic conditions by generation of an organic free radical, using S-adenosylmethionine and reduced flavodoxin as cosubstrates to produce 5'-deoxy-adenosine.</text>
</comment>
<dbReference type="PANTHER" id="PTHR30352:SF5">
    <property type="entry name" value="PYRUVATE FORMATE-LYASE 1-ACTIVATING ENZYME"/>
    <property type="match status" value="1"/>
</dbReference>
<evidence type="ECO:0000256" key="8">
    <source>
        <dbReference type="ARBA" id="ARBA00023004"/>
    </source>
</evidence>
<keyword evidence="8 10" id="KW-0408">Iron</keyword>
<dbReference type="PROSITE" id="PS51918">
    <property type="entry name" value="RADICAL_SAM"/>
    <property type="match status" value="1"/>
</dbReference>
<dbReference type="EMBL" id="DXHS01000008">
    <property type="protein sequence ID" value="HIW01798.1"/>
    <property type="molecule type" value="Genomic_DNA"/>
</dbReference>
<dbReference type="EC" id="1.97.1.4" evidence="10"/>
<keyword evidence="4 10" id="KW-0004">4Fe-4S</keyword>
<keyword evidence="12" id="KW-0456">Lyase</keyword>
<evidence type="ECO:0000256" key="1">
    <source>
        <dbReference type="ARBA" id="ARBA00003141"/>
    </source>
</evidence>
<evidence type="ECO:0000256" key="9">
    <source>
        <dbReference type="ARBA" id="ARBA00023014"/>
    </source>
</evidence>
<evidence type="ECO:0000256" key="3">
    <source>
        <dbReference type="ARBA" id="ARBA00021356"/>
    </source>
</evidence>
<dbReference type="SUPFAM" id="SSF102114">
    <property type="entry name" value="Radical SAM enzymes"/>
    <property type="match status" value="1"/>
</dbReference>
<comment type="cofactor">
    <cofactor evidence="10">
        <name>[4Fe-4S] cluster</name>
        <dbReference type="ChEBI" id="CHEBI:49883"/>
    </cofactor>
    <text evidence="10">Binds 1 [4Fe-4S] cluster. The cluster is coordinated with 3 cysteines and an exchangeable S-adenosyl-L-methionine.</text>
</comment>
<evidence type="ECO:0000256" key="4">
    <source>
        <dbReference type="ARBA" id="ARBA00022485"/>
    </source>
</evidence>
<dbReference type="InterPro" id="IPR058240">
    <property type="entry name" value="rSAM_sf"/>
</dbReference>
<dbReference type="InterPro" id="IPR012838">
    <property type="entry name" value="PFL1_activating"/>
</dbReference>
<dbReference type="InterPro" id="IPR034457">
    <property type="entry name" value="Organic_radical-activating"/>
</dbReference>
<dbReference type="PROSITE" id="PS01087">
    <property type="entry name" value="RADICAL_ACTIVATING"/>
    <property type="match status" value="1"/>
</dbReference>
<dbReference type="GO" id="GO:0046872">
    <property type="term" value="F:metal ion binding"/>
    <property type="evidence" value="ECO:0007669"/>
    <property type="project" value="UniProtKB-UniRule"/>
</dbReference>
<dbReference type="Pfam" id="PF04055">
    <property type="entry name" value="Radical_SAM"/>
    <property type="match status" value="1"/>
</dbReference>
<dbReference type="GO" id="GO:0016829">
    <property type="term" value="F:lyase activity"/>
    <property type="evidence" value="ECO:0007669"/>
    <property type="project" value="UniProtKB-KW"/>
</dbReference>
<keyword evidence="5 10" id="KW-0949">S-adenosyl-L-methionine</keyword>
<accession>A0A9D1Q082</accession>
<keyword evidence="7 10" id="KW-0560">Oxidoreductase</keyword>
<keyword evidence="6 10" id="KW-0479">Metal-binding</keyword>
<dbReference type="SFLD" id="SFLDS00029">
    <property type="entry name" value="Radical_SAM"/>
    <property type="match status" value="1"/>
</dbReference>
<evidence type="ECO:0000256" key="2">
    <source>
        <dbReference type="ARBA" id="ARBA00009777"/>
    </source>
</evidence>
<dbReference type="InterPro" id="IPR007197">
    <property type="entry name" value="rSAM"/>
</dbReference>
<dbReference type="SFLD" id="SFLDG01066">
    <property type="entry name" value="organic_radical-activating_enz"/>
    <property type="match status" value="1"/>
</dbReference>
<gene>
    <name evidence="12" type="primary">pflA</name>
    <name evidence="12" type="ORF">H9892_00435</name>
</gene>
<dbReference type="PANTHER" id="PTHR30352">
    <property type="entry name" value="PYRUVATE FORMATE-LYASE-ACTIVATING ENZYME"/>
    <property type="match status" value="1"/>
</dbReference>
<dbReference type="AlphaFoldDB" id="A0A9D1Q082"/>
<evidence type="ECO:0000256" key="6">
    <source>
        <dbReference type="ARBA" id="ARBA00022723"/>
    </source>
</evidence>
<keyword evidence="10" id="KW-0963">Cytoplasm</keyword>
<keyword evidence="9 10" id="KW-0411">Iron-sulfur</keyword>
<evidence type="ECO:0000313" key="12">
    <source>
        <dbReference type="EMBL" id="HIW01798.1"/>
    </source>
</evidence>